<keyword evidence="2" id="KW-1133">Transmembrane helix</keyword>
<feature type="compositionally biased region" description="Basic and acidic residues" evidence="1">
    <location>
        <begin position="235"/>
        <end position="250"/>
    </location>
</feature>
<protein>
    <recommendedName>
        <fullName evidence="5">F-box protein</fullName>
    </recommendedName>
</protein>
<evidence type="ECO:0000256" key="2">
    <source>
        <dbReference type="SAM" id="Phobius"/>
    </source>
</evidence>
<dbReference type="Proteomes" id="UP000734854">
    <property type="component" value="Unassembled WGS sequence"/>
</dbReference>
<keyword evidence="4" id="KW-1185">Reference proteome</keyword>
<feature type="region of interest" description="Disordered" evidence="1">
    <location>
        <begin position="231"/>
        <end position="250"/>
    </location>
</feature>
<organism evidence="3 4">
    <name type="scientific">Zingiber officinale</name>
    <name type="common">Ginger</name>
    <name type="synonym">Amomum zingiber</name>
    <dbReference type="NCBI Taxonomy" id="94328"/>
    <lineage>
        <taxon>Eukaryota</taxon>
        <taxon>Viridiplantae</taxon>
        <taxon>Streptophyta</taxon>
        <taxon>Embryophyta</taxon>
        <taxon>Tracheophyta</taxon>
        <taxon>Spermatophyta</taxon>
        <taxon>Magnoliopsida</taxon>
        <taxon>Liliopsida</taxon>
        <taxon>Zingiberales</taxon>
        <taxon>Zingiberaceae</taxon>
        <taxon>Zingiber</taxon>
    </lineage>
</organism>
<dbReference type="AlphaFoldDB" id="A0A8J5KUK3"/>
<feature type="transmembrane region" description="Helical" evidence="2">
    <location>
        <begin position="138"/>
        <end position="157"/>
    </location>
</feature>
<keyword evidence="2" id="KW-0812">Transmembrane</keyword>
<feature type="transmembrane region" description="Helical" evidence="2">
    <location>
        <begin position="107"/>
        <end position="126"/>
    </location>
</feature>
<feature type="transmembrane region" description="Helical" evidence="2">
    <location>
        <begin position="289"/>
        <end position="308"/>
    </location>
</feature>
<dbReference type="InterPro" id="IPR027949">
    <property type="entry name" value="Chloroplast_duf"/>
</dbReference>
<reference evidence="3 4" key="1">
    <citation type="submission" date="2020-08" db="EMBL/GenBank/DDBJ databases">
        <title>Plant Genome Project.</title>
        <authorList>
            <person name="Zhang R.-G."/>
        </authorList>
    </citation>
    <scope>NUCLEOTIDE SEQUENCE [LARGE SCALE GENOMIC DNA]</scope>
    <source>
        <tissue evidence="3">Rhizome</tissue>
    </source>
</reference>
<dbReference type="EMBL" id="JACMSC010000014">
    <property type="protein sequence ID" value="KAG6490113.1"/>
    <property type="molecule type" value="Genomic_DNA"/>
</dbReference>
<gene>
    <name evidence="3" type="ORF">ZIOFF_051395</name>
</gene>
<keyword evidence="2" id="KW-0472">Membrane</keyword>
<evidence type="ECO:0008006" key="5">
    <source>
        <dbReference type="Google" id="ProtNLM"/>
    </source>
</evidence>
<feature type="region of interest" description="Disordered" evidence="1">
    <location>
        <begin position="1"/>
        <end position="26"/>
    </location>
</feature>
<evidence type="ECO:0000256" key="1">
    <source>
        <dbReference type="SAM" id="MobiDB-lite"/>
    </source>
</evidence>
<accession>A0A8J5KUK3</accession>
<dbReference type="PANTHER" id="PTHR33358">
    <property type="entry name" value="F-BOX PROTEIN WITH A DOMAIN PROTEIN"/>
    <property type="match status" value="1"/>
</dbReference>
<evidence type="ECO:0000313" key="4">
    <source>
        <dbReference type="Proteomes" id="UP000734854"/>
    </source>
</evidence>
<name>A0A8J5KUK3_ZINOF</name>
<feature type="transmembrane region" description="Helical" evidence="2">
    <location>
        <begin position="314"/>
        <end position="334"/>
    </location>
</feature>
<comment type="caution">
    <text evidence="3">The sequence shown here is derived from an EMBL/GenBank/DDBJ whole genome shotgun (WGS) entry which is preliminary data.</text>
</comment>
<sequence length="421" mass="46055">MATVGIHNLQSSSSSHPRIHASLNPPSNFRPQSIYLRQVANKIKVDELMLRQDNAATITTIRSAADRRDNDSVAKLLAIAEAVADRANMHSIIGAQRNNWNHLLTNSINSITLIGALMAGLSAVPVDAAIPQLSALKISSMLLFGVATGMMVIVNKIQPSQLAEEQRKATWMWKQLERSIQDGLSLRAPAEADVAEAMSKVLALEKAYPLPLLPGMLDKFPKTVEPSRWWPEPPCPREKEARPARETMDKNGWSKELEEELEGLLKVLKVKDEGQYVKLGKVILRFNRALATAGPAFGGLALTGSALIGTSALGALPVLLAVVGGSLAAVVNTLEHAGQVGMLFELLRNNAGFYKWLQEEIEMNLREEDVEKRENGELLKLKLALQLGRSTSEFQDFAEYASPSCKEEDVDGFKGFAGKLF</sequence>
<dbReference type="PANTHER" id="PTHR33358:SF12">
    <property type="entry name" value="F-BOX PROTEIN WITH A DOMAIN PROTEIN"/>
    <property type="match status" value="1"/>
</dbReference>
<proteinExistence type="predicted"/>
<evidence type="ECO:0000313" key="3">
    <source>
        <dbReference type="EMBL" id="KAG6490113.1"/>
    </source>
</evidence>
<dbReference type="OrthoDB" id="765586at2759"/>
<dbReference type="Pfam" id="PF14476">
    <property type="entry name" value="Chloroplast_duf"/>
    <property type="match status" value="1"/>
</dbReference>